<accession>A0A1B1YGP2</accession>
<dbReference type="Proteomes" id="UP000092971">
    <property type="component" value="Chromosome"/>
</dbReference>
<gene>
    <name evidence="10" type="ORF">CSTERTH_13250</name>
</gene>
<evidence type="ECO:0000313" key="11">
    <source>
        <dbReference type="Proteomes" id="UP000092971"/>
    </source>
</evidence>
<evidence type="ECO:0000313" key="10">
    <source>
        <dbReference type="EMBL" id="ANW99923.1"/>
    </source>
</evidence>
<keyword evidence="10" id="KW-0547">Nucleotide-binding</keyword>
<feature type="transmembrane region" description="Helical" evidence="7">
    <location>
        <begin position="366"/>
        <end position="385"/>
    </location>
</feature>
<feature type="domain" description="MacB-like periplasmic core" evidence="9">
    <location>
        <begin position="21"/>
        <end position="243"/>
    </location>
</feature>
<sequence>MLWIELFKQAFDSLKANKLRSFLTMLGIVMGVFSVIAIMALGNATENYIASQFEKIGANTYNIYYKETSLSEDEWLTVKDIDLLVDNIPEIKNITTLVQGLGELRIGKDARTALINGVTSQYKNFTVLDFAEGRFISSFDDKAKAKVIVVDENFAKRYFNKTDIVGETVNLKVNRYNIKVKIIGVLKVEDNILSSMASDQIPAVVYMPVSTLQSLTGREMLDSIIFSLQPNVNKERVTKNITELLERSRRKEDLYYIQSVEDVQRLFSDVVGVITSVLLVIAVITLIVGGIGIINILLVSVTERIREIGIRKALGAQKSSIVMQFLLESIIMTSTAGIIGIILGVIAGNVLSSLVKIPPAVDVPAIIYSFAISVVLGLIFGVYPAKKAADLDPIEALRYE</sequence>
<name>A0A1B1YGP2_THEST</name>
<dbReference type="PANTHER" id="PTHR30572:SF4">
    <property type="entry name" value="ABC TRANSPORTER PERMEASE YTRF"/>
    <property type="match status" value="1"/>
</dbReference>
<dbReference type="InterPro" id="IPR050250">
    <property type="entry name" value="Macrolide_Exporter_MacB"/>
</dbReference>
<evidence type="ECO:0000256" key="7">
    <source>
        <dbReference type="SAM" id="Phobius"/>
    </source>
</evidence>
<keyword evidence="10" id="KW-0067">ATP-binding</keyword>
<feature type="domain" description="ABC3 transporter permease C-terminal" evidence="8">
    <location>
        <begin position="280"/>
        <end position="391"/>
    </location>
</feature>
<dbReference type="EMBL" id="CP014672">
    <property type="protein sequence ID" value="ANW99923.1"/>
    <property type="molecule type" value="Genomic_DNA"/>
</dbReference>
<feature type="transmembrane region" description="Helical" evidence="7">
    <location>
        <begin position="273"/>
        <end position="300"/>
    </location>
</feature>
<dbReference type="InterPro" id="IPR003838">
    <property type="entry name" value="ABC3_permease_C"/>
</dbReference>
<comment type="similarity">
    <text evidence="6">Belongs to the ABC-4 integral membrane protein family.</text>
</comment>
<evidence type="ECO:0000256" key="3">
    <source>
        <dbReference type="ARBA" id="ARBA00022692"/>
    </source>
</evidence>
<evidence type="ECO:0000256" key="1">
    <source>
        <dbReference type="ARBA" id="ARBA00004651"/>
    </source>
</evidence>
<feature type="transmembrane region" description="Helical" evidence="7">
    <location>
        <begin position="321"/>
        <end position="346"/>
    </location>
</feature>
<keyword evidence="3 7" id="KW-0812">Transmembrane</keyword>
<evidence type="ECO:0000259" key="8">
    <source>
        <dbReference type="Pfam" id="PF02687"/>
    </source>
</evidence>
<dbReference type="Pfam" id="PF12704">
    <property type="entry name" value="MacB_PCD"/>
    <property type="match status" value="1"/>
</dbReference>
<dbReference type="InterPro" id="IPR025857">
    <property type="entry name" value="MacB_PCD"/>
</dbReference>
<keyword evidence="4 7" id="KW-1133">Transmembrane helix</keyword>
<dbReference type="GO" id="GO:0005886">
    <property type="term" value="C:plasma membrane"/>
    <property type="evidence" value="ECO:0007669"/>
    <property type="project" value="UniProtKB-SubCell"/>
</dbReference>
<keyword evidence="5 7" id="KW-0472">Membrane</keyword>
<evidence type="ECO:0000256" key="2">
    <source>
        <dbReference type="ARBA" id="ARBA00022475"/>
    </source>
</evidence>
<proteinExistence type="inferred from homology"/>
<dbReference type="PANTHER" id="PTHR30572">
    <property type="entry name" value="MEMBRANE COMPONENT OF TRANSPORTER-RELATED"/>
    <property type="match status" value="1"/>
</dbReference>
<comment type="subcellular location">
    <subcellularLocation>
        <location evidence="1">Cell membrane</location>
        <topology evidence="1">Multi-pass membrane protein</topology>
    </subcellularLocation>
</comment>
<evidence type="ECO:0000256" key="6">
    <source>
        <dbReference type="ARBA" id="ARBA00038076"/>
    </source>
</evidence>
<dbReference type="GO" id="GO:0005524">
    <property type="term" value="F:ATP binding"/>
    <property type="evidence" value="ECO:0007669"/>
    <property type="project" value="UniProtKB-KW"/>
</dbReference>
<organism evidence="10 11">
    <name type="scientific">Thermoclostridium stercorarium subsp. thermolacticum DSM 2910</name>
    <dbReference type="NCBI Taxonomy" id="1121336"/>
    <lineage>
        <taxon>Bacteria</taxon>
        <taxon>Bacillati</taxon>
        <taxon>Bacillota</taxon>
        <taxon>Clostridia</taxon>
        <taxon>Eubacteriales</taxon>
        <taxon>Oscillospiraceae</taxon>
        <taxon>Thermoclostridium</taxon>
    </lineage>
</organism>
<reference evidence="10 11" key="1">
    <citation type="submission" date="2016-02" db="EMBL/GenBank/DDBJ databases">
        <title>Comparison of Clostridium stercorarium subspecies using comparative genomics and transcriptomics.</title>
        <authorList>
            <person name="Schellenberg J."/>
            <person name="Thallinger G."/>
            <person name="Levin D.B."/>
            <person name="Zhang X."/>
            <person name="Alvare G."/>
            <person name="Fristensky B."/>
            <person name="Sparling R."/>
        </authorList>
    </citation>
    <scope>NUCLEOTIDE SEQUENCE [LARGE SCALE GENOMIC DNA]</scope>
    <source>
        <strain evidence="10 11">DSM 2910</strain>
    </source>
</reference>
<evidence type="ECO:0000259" key="9">
    <source>
        <dbReference type="Pfam" id="PF12704"/>
    </source>
</evidence>
<dbReference type="AlphaFoldDB" id="A0A1B1YGP2"/>
<feature type="transmembrane region" description="Helical" evidence="7">
    <location>
        <begin position="21"/>
        <end position="42"/>
    </location>
</feature>
<dbReference type="GO" id="GO:0022857">
    <property type="term" value="F:transmembrane transporter activity"/>
    <property type="evidence" value="ECO:0007669"/>
    <property type="project" value="TreeGrafter"/>
</dbReference>
<dbReference type="Pfam" id="PF02687">
    <property type="entry name" value="FtsX"/>
    <property type="match status" value="1"/>
</dbReference>
<evidence type="ECO:0000256" key="5">
    <source>
        <dbReference type="ARBA" id="ARBA00023136"/>
    </source>
</evidence>
<protein>
    <submittedName>
        <fullName evidence="10">Macrolide export ATP-binding/permease MacB</fullName>
    </submittedName>
</protein>
<evidence type="ECO:0000256" key="4">
    <source>
        <dbReference type="ARBA" id="ARBA00022989"/>
    </source>
</evidence>
<keyword evidence="2" id="KW-1003">Cell membrane</keyword>
<dbReference type="OrthoDB" id="9770036at2"/>